<organism evidence="2 3">
    <name type="scientific">Candidatus Cyrtobacter comes</name>
    <dbReference type="NCBI Taxonomy" id="675776"/>
    <lineage>
        <taxon>Bacteria</taxon>
        <taxon>Pseudomonadati</taxon>
        <taxon>Pseudomonadota</taxon>
        <taxon>Alphaproteobacteria</taxon>
        <taxon>Rickettsiales</taxon>
        <taxon>Candidatus Midichloriaceae</taxon>
        <taxon>Candidatus Cyrtobacter</taxon>
    </lineage>
</organism>
<reference evidence="2 3" key="1">
    <citation type="submission" date="2023-02" db="EMBL/GenBank/DDBJ databases">
        <title>Host association and intracellularity evolved multiple times independently in the Rickettsiales.</title>
        <authorList>
            <person name="Castelli M."/>
            <person name="Nardi T."/>
            <person name="Gammuto L."/>
            <person name="Bellinzona G."/>
            <person name="Sabaneyeva E."/>
            <person name="Potekhin A."/>
            <person name="Serra V."/>
            <person name="Petroni G."/>
            <person name="Sassera D."/>
        </authorList>
    </citation>
    <scope>NUCLEOTIDE SEQUENCE [LARGE SCALE GENOMIC DNA]</scope>
    <source>
        <strain evidence="2 3">BOD18</strain>
    </source>
</reference>
<gene>
    <name evidence="2" type="ORF">Cyrtocomes_00999</name>
</gene>
<dbReference type="Gene3D" id="3.30.70.1290">
    <property type="entry name" value="Transposase IS200-like"/>
    <property type="match status" value="1"/>
</dbReference>
<proteinExistence type="predicted"/>
<dbReference type="Proteomes" id="UP001293791">
    <property type="component" value="Unassembled WGS sequence"/>
</dbReference>
<comment type="caution">
    <text evidence="2">The sequence shown here is derived from an EMBL/GenBank/DDBJ whole genome shotgun (WGS) entry which is preliminary data.</text>
</comment>
<accession>A0ABU5L918</accession>
<keyword evidence="3" id="KW-1185">Reference proteome</keyword>
<dbReference type="InterPro" id="IPR002686">
    <property type="entry name" value="Transposase_17"/>
</dbReference>
<dbReference type="SUPFAM" id="SSF143422">
    <property type="entry name" value="Transposase IS200-like"/>
    <property type="match status" value="1"/>
</dbReference>
<dbReference type="EMBL" id="JARGYT010000073">
    <property type="protein sequence ID" value="MDZ5762608.1"/>
    <property type="molecule type" value="Genomic_DNA"/>
</dbReference>
<dbReference type="InterPro" id="IPR036515">
    <property type="entry name" value="Transposase_17_sf"/>
</dbReference>
<name>A0ABU5L918_9RICK</name>
<sequence length="76" mass="9108">MARIYRKNSHSKYDLKAHLVWIPKYRKRVLVGKVAERVREIIKQICMEHEVYIITGRVAVDHVHMFISYRPQMAIS</sequence>
<dbReference type="PANTHER" id="PTHR33360">
    <property type="entry name" value="TRANSPOSASE FOR INSERTION SEQUENCE ELEMENT IS200"/>
    <property type="match status" value="1"/>
</dbReference>
<evidence type="ECO:0000259" key="1">
    <source>
        <dbReference type="Pfam" id="PF01797"/>
    </source>
</evidence>
<feature type="domain" description="Transposase IS200-like" evidence="1">
    <location>
        <begin position="12"/>
        <end position="76"/>
    </location>
</feature>
<dbReference type="Pfam" id="PF01797">
    <property type="entry name" value="Y1_Tnp"/>
    <property type="match status" value="1"/>
</dbReference>
<evidence type="ECO:0000313" key="2">
    <source>
        <dbReference type="EMBL" id="MDZ5762608.1"/>
    </source>
</evidence>
<evidence type="ECO:0000313" key="3">
    <source>
        <dbReference type="Proteomes" id="UP001293791"/>
    </source>
</evidence>
<protein>
    <submittedName>
        <fullName evidence="2">IS200/IS605 family transposase domain protein</fullName>
    </submittedName>
</protein>
<dbReference type="NCBIfam" id="NF033573">
    <property type="entry name" value="transpos_IS200"/>
    <property type="match status" value="1"/>
</dbReference>
<dbReference type="PANTHER" id="PTHR33360:SF2">
    <property type="entry name" value="TRANSPOSASE FOR INSERTION SEQUENCE ELEMENT IS200"/>
    <property type="match status" value="1"/>
</dbReference>